<evidence type="ECO:0000259" key="7">
    <source>
        <dbReference type="Pfam" id="PF12698"/>
    </source>
</evidence>
<dbReference type="Gene3D" id="3.40.1710.10">
    <property type="entry name" value="abc type-2 transporter like domain"/>
    <property type="match status" value="1"/>
</dbReference>
<dbReference type="Pfam" id="PF12698">
    <property type="entry name" value="ABC2_membrane_3"/>
    <property type="match status" value="1"/>
</dbReference>
<dbReference type="EMBL" id="CP018335">
    <property type="protein sequence ID" value="APM39471.1"/>
    <property type="molecule type" value="Genomic_DNA"/>
</dbReference>
<proteinExistence type="predicted"/>
<dbReference type="AlphaFoldDB" id="A0A1L5F8W7"/>
<feature type="transmembrane region" description="Helical" evidence="6">
    <location>
        <begin position="17"/>
        <end position="40"/>
    </location>
</feature>
<dbReference type="RefSeq" id="WP_073539095.1">
    <property type="nucleotide sequence ID" value="NZ_CP018335.1"/>
</dbReference>
<feature type="transmembrane region" description="Helical" evidence="6">
    <location>
        <begin position="224"/>
        <end position="244"/>
    </location>
</feature>
<feature type="domain" description="ABC-2 type transporter transmembrane" evidence="7">
    <location>
        <begin position="17"/>
        <end position="374"/>
    </location>
</feature>
<evidence type="ECO:0000256" key="4">
    <source>
        <dbReference type="ARBA" id="ARBA00022989"/>
    </source>
</evidence>
<evidence type="ECO:0000256" key="2">
    <source>
        <dbReference type="ARBA" id="ARBA00022475"/>
    </source>
</evidence>
<dbReference type="PANTHER" id="PTHR30294">
    <property type="entry name" value="MEMBRANE COMPONENT OF ABC TRANSPORTER YHHJ-RELATED"/>
    <property type="match status" value="1"/>
</dbReference>
<feature type="transmembrane region" description="Helical" evidence="6">
    <location>
        <begin position="264"/>
        <end position="285"/>
    </location>
</feature>
<feature type="transmembrane region" description="Helical" evidence="6">
    <location>
        <begin position="292"/>
        <end position="311"/>
    </location>
</feature>
<accession>A0A1L5F8W7</accession>
<comment type="subcellular location">
    <subcellularLocation>
        <location evidence="1">Cell membrane</location>
        <topology evidence="1">Multi-pass membrane protein</topology>
    </subcellularLocation>
</comment>
<dbReference type="GO" id="GO:0140359">
    <property type="term" value="F:ABC-type transporter activity"/>
    <property type="evidence" value="ECO:0007669"/>
    <property type="project" value="InterPro"/>
</dbReference>
<reference evidence="8 9" key="1">
    <citation type="submission" date="2016-12" db="EMBL/GenBank/DDBJ databases">
        <title>Complete genome sequence of Clostridium kluyveri JZZ isolated from the pit mud of a Chinese flavor liquor-making factory.</title>
        <authorList>
            <person name="Wang Y."/>
        </authorList>
    </citation>
    <scope>NUCLEOTIDE SEQUENCE [LARGE SCALE GENOMIC DNA]</scope>
    <source>
        <strain evidence="8 9">JZZ</strain>
    </source>
</reference>
<organism evidence="8 9">
    <name type="scientific">Clostridium kluyveri</name>
    <dbReference type="NCBI Taxonomy" id="1534"/>
    <lineage>
        <taxon>Bacteria</taxon>
        <taxon>Bacillati</taxon>
        <taxon>Bacillota</taxon>
        <taxon>Clostridia</taxon>
        <taxon>Eubacteriales</taxon>
        <taxon>Clostridiaceae</taxon>
        <taxon>Clostridium</taxon>
    </lineage>
</organism>
<dbReference type="InterPro" id="IPR051449">
    <property type="entry name" value="ABC-2_transporter_component"/>
</dbReference>
<name>A0A1L5F8W7_CLOKL</name>
<evidence type="ECO:0000256" key="5">
    <source>
        <dbReference type="ARBA" id="ARBA00023136"/>
    </source>
</evidence>
<feature type="transmembrane region" description="Helical" evidence="6">
    <location>
        <begin position="181"/>
        <end position="204"/>
    </location>
</feature>
<protein>
    <submittedName>
        <fullName evidence="8">Multidrug ABC transporter permease</fullName>
    </submittedName>
</protein>
<evidence type="ECO:0000256" key="3">
    <source>
        <dbReference type="ARBA" id="ARBA00022692"/>
    </source>
</evidence>
<dbReference type="GO" id="GO:0005886">
    <property type="term" value="C:plasma membrane"/>
    <property type="evidence" value="ECO:0007669"/>
    <property type="project" value="UniProtKB-SubCell"/>
</dbReference>
<evidence type="ECO:0000256" key="6">
    <source>
        <dbReference type="SAM" id="Phobius"/>
    </source>
</evidence>
<evidence type="ECO:0000256" key="1">
    <source>
        <dbReference type="ARBA" id="ARBA00004651"/>
    </source>
</evidence>
<keyword evidence="2" id="KW-1003">Cell membrane</keyword>
<evidence type="ECO:0000313" key="8">
    <source>
        <dbReference type="EMBL" id="APM39471.1"/>
    </source>
</evidence>
<keyword evidence="4 6" id="KW-1133">Transmembrane helix</keyword>
<dbReference type="InterPro" id="IPR013525">
    <property type="entry name" value="ABC2_TM"/>
</dbReference>
<keyword evidence="5 6" id="KW-0472">Membrane</keyword>
<evidence type="ECO:0000313" key="9">
    <source>
        <dbReference type="Proteomes" id="UP000184604"/>
    </source>
</evidence>
<dbReference type="Proteomes" id="UP000184604">
    <property type="component" value="Chromosome"/>
</dbReference>
<keyword evidence="3 6" id="KW-0812">Transmembrane</keyword>
<dbReference type="PANTHER" id="PTHR30294:SF29">
    <property type="entry name" value="MULTIDRUG ABC TRANSPORTER PERMEASE YBHS-RELATED"/>
    <property type="match status" value="1"/>
</dbReference>
<feature type="transmembrane region" description="Helical" evidence="6">
    <location>
        <begin position="358"/>
        <end position="379"/>
    </location>
</feature>
<gene>
    <name evidence="8" type="ORF">BS101_12320</name>
</gene>
<sequence length="396" mass="44910">MIKGESIKVATERIKNIVIIIITPIFFTCLFCSVFSKVFVEQIPFGVLDLDNSSTSRTIITQFKDHPGFKVDYYAQSYDDINEKLKSGKIQAAIIIPKNFGRDVSEMKAPKTILLVDETNIVIGNNALSYGSAILNTLNAKIQLNVLQGNNMMPYVAQQSISSLSFVERILYDPQMCYGKYLIYGLIAVVAQQCYLAVITPILIVEKSNIIKVKLRSKKGLKKVAVLCLRIFLCILCSYIGFAISLYCAGKYFNMPLRGTIVNYFKLITIFIINLTAVSFILSIIFNKVSYFTRFSMCLSVPTFLTAGYTWPGYMMPGKFSHIVKVLWPIIYTADPLRAISLRGTNNMEFLLPYIQQGIHYGLIWLPIGILLYIVKVIVLKYMYKRFPISIKLLEH</sequence>
<dbReference type="OrthoDB" id="1711024at2"/>